<dbReference type="GO" id="GO:0071555">
    <property type="term" value="P:cell wall organization"/>
    <property type="evidence" value="ECO:0007669"/>
    <property type="project" value="UniProtKB-KW"/>
</dbReference>
<dbReference type="Pfam" id="PF02388">
    <property type="entry name" value="FemAB"/>
    <property type="match status" value="2"/>
</dbReference>
<dbReference type="AlphaFoldDB" id="A0A1F7Y2H8"/>
<comment type="caution">
    <text evidence="7">The sequence shown here is derived from an EMBL/GenBank/DDBJ whole genome shotgun (WGS) entry which is preliminary data.</text>
</comment>
<evidence type="ECO:0000256" key="2">
    <source>
        <dbReference type="ARBA" id="ARBA00022679"/>
    </source>
</evidence>
<evidence type="ECO:0000256" key="3">
    <source>
        <dbReference type="ARBA" id="ARBA00022960"/>
    </source>
</evidence>
<gene>
    <name evidence="7" type="ORF">A2714_00510</name>
</gene>
<evidence type="ECO:0008006" key="9">
    <source>
        <dbReference type="Google" id="ProtNLM"/>
    </source>
</evidence>
<proteinExistence type="inferred from homology"/>
<reference evidence="7 8" key="1">
    <citation type="journal article" date="2016" name="Nat. Commun.">
        <title>Thousands of microbial genomes shed light on interconnected biogeochemical processes in an aquifer system.</title>
        <authorList>
            <person name="Anantharaman K."/>
            <person name="Brown C.T."/>
            <person name="Hug L.A."/>
            <person name="Sharon I."/>
            <person name="Castelle C.J."/>
            <person name="Probst A.J."/>
            <person name="Thomas B.C."/>
            <person name="Singh A."/>
            <person name="Wilkins M.J."/>
            <person name="Karaoz U."/>
            <person name="Brodie E.L."/>
            <person name="Williams K.H."/>
            <person name="Hubbard S.S."/>
            <person name="Banfield J.F."/>
        </authorList>
    </citation>
    <scope>NUCLEOTIDE SEQUENCE [LARGE SCALE GENOMIC DNA]</scope>
</reference>
<keyword evidence="6" id="KW-0961">Cell wall biogenesis/degradation</keyword>
<dbReference type="SUPFAM" id="SSF55729">
    <property type="entry name" value="Acyl-CoA N-acyltransferases (Nat)"/>
    <property type="match status" value="2"/>
</dbReference>
<dbReference type="PANTHER" id="PTHR36174:SF1">
    <property type="entry name" value="LIPID II:GLYCINE GLYCYLTRANSFERASE"/>
    <property type="match status" value="1"/>
</dbReference>
<name>A0A1F7Y2H8_9BACT</name>
<evidence type="ECO:0000256" key="1">
    <source>
        <dbReference type="ARBA" id="ARBA00009943"/>
    </source>
</evidence>
<evidence type="ECO:0000256" key="5">
    <source>
        <dbReference type="ARBA" id="ARBA00023315"/>
    </source>
</evidence>
<keyword evidence="2" id="KW-0808">Transferase</keyword>
<dbReference type="GO" id="GO:0016755">
    <property type="term" value="F:aminoacyltransferase activity"/>
    <property type="evidence" value="ECO:0007669"/>
    <property type="project" value="InterPro"/>
</dbReference>
<accession>A0A1F7Y2H8</accession>
<evidence type="ECO:0000256" key="4">
    <source>
        <dbReference type="ARBA" id="ARBA00022984"/>
    </source>
</evidence>
<dbReference type="PROSITE" id="PS51191">
    <property type="entry name" value="FEMABX"/>
    <property type="match status" value="1"/>
</dbReference>
<evidence type="ECO:0000313" key="8">
    <source>
        <dbReference type="Proteomes" id="UP000178419"/>
    </source>
</evidence>
<evidence type="ECO:0000313" key="7">
    <source>
        <dbReference type="EMBL" id="OGM20888.1"/>
    </source>
</evidence>
<dbReference type="InterPro" id="IPR003447">
    <property type="entry name" value="FEMABX"/>
</dbReference>
<evidence type="ECO:0000256" key="6">
    <source>
        <dbReference type="ARBA" id="ARBA00023316"/>
    </source>
</evidence>
<dbReference type="Gene3D" id="3.40.630.30">
    <property type="match status" value="2"/>
</dbReference>
<dbReference type="GO" id="GO:0009252">
    <property type="term" value="P:peptidoglycan biosynthetic process"/>
    <property type="evidence" value="ECO:0007669"/>
    <property type="project" value="UniProtKB-KW"/>
</dbReference>
<dbReference type="PANTHER" id="PTHR36174">
    <property type="entry name" value="LIPID II:GLYCINE GLYCYLTRANSFERASE"/>
    <property type="match status" value="1"/>
</dbReference>
<comment type="similarity">
    <text evidence="1">Belongs to the FemABX family.</text>
</comment>
<dbReference type="EMBL" id="MGGE01000032">
    <property type="protein sequence ID" value="OGM20888.1"/>
    <property type="molecule type" value="Genomic_DNA"/>
</dbReference>
<organism evidence="7 8">
    <name type="scientific">Candidatus Woesebacteria bacterium RIFCSPHIGHO2_01_FULL_38_9</name>
    <dbReference type="NCBI Taxonomy" id="1802492"/>
    <lineage>
        <taxon>Bacteria</taxon>
        <taxon>Candidatus Woeseibacteriota</taxon>
    </lineage>
</organism>
<dbReference type="Proteomes" id="UP000178419">
    <property type="component" value="Unassembled WGS sequence"/>
</dbReference>
<sequence length="340" mass="39650">MSKYKVIEVLDKSIWETFLLSRKPGTFLQSWNWGESNRLSGFNIKRLGFYQSENLVGVAQLIHQPAKRGPHYLVPGGPVIDYDNKELVAFTFSTIKNIAKKDNVWFVRIRPDVSDSENLRNQLKNVGLIYAPMHLHGEHTLILNITKGEEEILKNMRKTTRYLIKRSLNEEFKIRLSKNPKDTKILEKLQKITVKRHHFVGFTKKLFEAQIETFGKDGQAELFICEKKGNQIVAAIIIYYGEKAFYHHSGSSEESRNTNASYFTQWQIIKRAKKLGKKYYDFWGIAPTDDPKHRFAGVTTFKKGFGGERIDWVHAHDMPISSLYWTTYLFETGRRLIRRL</sequence>
<protein>
    <recommendedName>
        <fullName evidence="9">BioF2-like acetyltransferase domain-containing protein</fullName>
    </recommendedName>
</protein>
<dbReference type="InterPro" id="IPR016181">
    <property type="entry name" value="Acyl_CoA_acyltransferase"/>
</dbReference>
<keyword evidence="5" id="KW-0012">Acyltransferase</keyword>
<dbReference type="InterPro" id="IPR050644">
    <property type="entry name" value="PG_Glycine_Bridge_Synth"/>
</dbReference>
<dbReference type="GO" id="GO:0008360">
    <property type="term" value="P:regulation of cell shape"/>
    <property type="evidence" value="ECO:0007669"/>
    <property type="project" value="UniProtKB-KW"/>
</dbReference>
<keyword evidence="4" id="KW-0573">Peptidoglycan synthesis</keyword>
<keyword evidence="3" id="KW-0133">Cell shape</keyword>